<protein>
    <submittedName>
        <fullName evidence="3">Uncharacterized protein LOC117141745</fullName>
    </submittedName>
</protein>
<proteinExistence type="predicted"/>
<dbReference type="RefSeq" id="XP_033161259.1">
    <property type="nucleotide sequence ID" value="XM_033305368.1"/>
</dbReference>
<organism evidence="2 3">
    <name type="scientific">Drosophila mauritiana</name>
    <name type="common">Fruit fly</name>
    <dbReference type="NCBI Taxonomy" id="7226"/>
    <lineage>
        <taxon>Eukaryota</taxon>
        <taxon>Metazoa</taxon>
        <taxon>Ecdysozoa</taxon>
        <taxon>Arthropoda</taxon>
        <taxon>Hexapoda</taxon>
        <taxon>Insecta</taxon>
        <taxon>Pterygota</taxon>
        <taxon>Neoptera</taxon>
        <taxon>Endopterygota</taxon>
        <taxon>Diptera</taxon>
        <taxon>Brachycera</taxon>
        <taxon>Muscomorpha</taxon>
        <taxon>Ephydroidea</taxon>
        <taxon>Drosophilidae</taxon>
        <taxon>Drosophila</taxon>
        <taxon>Sophophora</taxon>
    </lineage>
</organism>
<name>A0A6P8KAL6_DROMA</name>
<keyword evidence="2" id="KW-1185">Reference proteome</keyword>
<evidence type="ECO:0000256" key="1">
    <source>
        <dbReference type="SAM" id="SignalP"/>
    </source>
</evidence>
<evidence type="ECO:0000313" key="2">
    <source>
        <dbReference type="Proteomes" id="UP000515162"/>
    </source>
</evidence>
<evidence type="ECO:0000313" key="3">
    <source>
        <dbReference type="RefSeq" id="XP_033161259.1"/>
    </source>
</evidence>
<reference evidence="3" key="1">
    <citation type="submission" date="2025-08" db="UniProtKB">
        <authorList>
            <consortium name="RefSeq"/>
        </authorList>
    </citation>
    <scope>IDENTIFICATION</scope>
    <source>
        <strain evidence="3">Mau12</strain>
        <tissue evidence="3">Whole Body</tissue>
    </source>
</reference>
<accession>A0A6P8KAL6</accession>
<gene>
    <name evidence="3" type="primary">LOC117141745</name>
</gene>
<dbReference type="GeneID" id="117141745"/>
<dbReference type="AlphaFoldDB" id="A0A6P8KAL6"/>
<dbReference type="Proteomes" id="UP000515162">
    <property type="component" value="Chromosome 3L"/>
</dbReference>
<feature type="chain" id="PRO_5028394991" evidence="1">
    <location>
        <begin position="21"/>
        <end position="83"/>
    </location>
</feature>
<keyword evidence="1" id="KW-0732">Signal</keyword>
<feature type="signal peptide" evidence="1">
    <location>
        <begin position="1"/>
        <end position="20"/>
    </location>
</feature>
<sequence>MKYFVICLLAAIVLFQAASGFKRRVIYVVPATTTTAPLNATATTTAAPEVAYKVVFCSWKNNWCRPASNTVSNCKWGICKFNG</sequence>